<dbReference type="EMBL" id="CAKKNT010000016">
    <property type="protein sequence ID" value="CAH0418845.1"/>
    <property type="molecule type" value="Genomic_DNA"/>
</dbReference>
<keyword evidence="1" id="KW-0732">Signal</keyword>
<comment type="caution">
    <text evidence="2">The sequence shown here is derived from an EMBL/GenBank/DDBJ whole genome shotgun (WGS) entry which is preliminary data.</text>
</comment>
<protein>
    <submittedName>
        <fullName evidence="2">Uncharacterized protein</fullName>
    </submittedName>
</protein>
<reference evidence="2 3" key="1">
    <citation type="submission" date="2021-11" db="EMBL/GenBank/DDBJ databases">
        <authorList>
            <person name="Depoorter E."/>
        </authorList>
    </citation>
    <scope>NUCLEOTIDE SEQUENCE [LARGE SCALE GENOMIC DNA]</scope>
    <source>
        <strain evidence="2 3">LMG 24286</strain>
    </source>
</reference>
<dbReference type="Proteomes" id="UP000789719">
    <property type="component" value="Unassembled WGS sequence"/>
</dbReference>
<organism evidence="2 3">
    <name type="scientific">Periweissella ghanensis</name>
    <dbReference type="NCBI Taxonomy" id="467997"/>
    <lineage>
        <taxon>Bacteria</taxon>
        <taxon>Bacillati</taxon>
        <taxon>Bacillota</taxon>
        <taxon>Bacilli</taxon>
        <taxon>Lactobacillales</taxon>
        <taxon>Lactobacillaceae</taxon>
        <taxon>Periweissella</taxon>
    </lineage>
</organism>
<dbReference type="Gene3D" id="1.20.1270.90">
    <property type="entry name" value="AF1782-like"/>
    <property type="match status" value="5"/>
</dbReference>
<dbReference type="Pfam" id="PF07554">
    <property type="entry name" value="FIVAR"/>
    <property type="match status" value="5"/>
</dbReference>
<name>A0ABM8ZBI1_9LACO</name>
<gene>
    <name evidence="2" type="ORF">WGH24286_01287</name>
</gene>
<sequence length="1273" mass="130559">MEEKRHYKLYKSGKNWVVASIAAITVLSGSGLASTALNVHAATPVATAKSNINFAGLKAQLVWSNAKASNASIYSSATGKTLVAKLQADIKTANGYINNPKSATQAKVTAITTALRNDGVNLNNEVANILNGQLFWSNKKVASDYVTAQGKTLFAQLQTQLATANSYVKNPSLATPANVMAITSALHQTGLDLYASKVTDLKAQLVWSNAKKAADYTTEAGKKAFATLTADIKIANGYVADPEFATPAEIATITDKLHQDGLDLIASNKAGDATQLNKDITTAAALVSTDYTKDSFATFQTALTAAQKVAGDKTSTQEAIDAADKALTDAENALVNVTVDVTVLQGLINQAPTSNGTSTQHAYTSVSYATFATALATAKQIAADPKSTQSVINAEVTTFKAALGQALAGQSTVTTGLQTVTGADDSQLQVDLATANVKLANASTYTTDSVNDLRKAVIAANGLYDATTGKIAGGKTQANVDAADLELSTKINALKTNTPGVVTKDSLAADILSVSKTNNATGAAISLTNLDANGKPVYAATDFNAFKAVYDKAVSVNSDATATQSAVDTADSKLKDAINTLNSKAKLNGAVDLSQIKQDIASAKNTIALAGSFAGATANRTLDGTSHVYTQVSFDALTTALANISSPTSTNQVFTDTDDTIAKDGITAATVTAADTALTNAIKGLTPVAFGMVDKTQLQQLVNGTTQIIAKGNLDNLGQPLYTSASFAQVQVENATATTLLSTVGATQAQIDAEYATLNAIVNGGKVGQTTYAGLQAANTPATTDVTALTALVADSSAVAKAYNAGKNDGTALLNSVAVTFTDGSYSSFVTAVKAANADLQKNTTTANSVSQSVINADYNAVQNAYNALQVVTNKQLLNSTIASANAYKASDYSAAAFSTLTDLIAAANAVSANAQATQSQVNTATSALNDQLVAMTSSTTAASVDQVKQSTLASLTDDQINALKNAFTVNADKTAKFTSASKAAFDKAYSAMNSIVTLSASLQKTTSLATSVTLAQLTQATTNLVNAYNALVKLDANYSGVDDAQLKTIIASASAYNASDYTTTSFKALSDALTQANTDEANGITAKQVTDDSKALSDAIKGLVPANKIVLQNVILKAAAIANDGNDKNTPVAIAAAGSVTLPQAVNYNNDLAVALKTFKDSSATPAQISSAASNLQADINGLAGMTVTPKSQQPAPATNKSMTYVLAGGDEDAKLAATSYSGADQTTTVIAPKGYTFAKGTGYSLSDDKKTATVPVVDKATITFNIAKIAG</sequence>
<accession>A0ABM8ZBI1</accession>
<dbReference type="Gene3D" id="1.20.1270.70">
    <property type="entry name" value="Designed single chain three-helix bundle"/>
    <property type="match status" value="1"/>
</dbReference>
<dbReference type="InterPro" id="IPR022263">
    <property type="entry name" value="KxYKxGKxW"/>
</dbReference>
<evidence type="ECO:0000256" key="1">
    <source>
        <dbReference type="ARBA" id="ARBA00022729"/>
    </source>
</evidence>
<keyword evidence="3" id="KW-1185">Reference proteome</keyword>
<dbReference type="NCBIfam" id="TIGR03715">
    <property type="entry name" value="KxYKxGKxW"/>
    <property type="match status" value="1"/>
</dbReference>
<dbReference type="RefSeq" id="WP_230098924.1">
    <property type="nucleotide sequence ID" value="NZ_CAKKNT010000016.1"/>
</dbReference>
<proteinExistence type="predicted"/>
<evidence type="ECO:0000313" key="3">
    <source>
        <dbReference type="Proteomes" id="UP000789719"/>
    </source>
</evidence>
<dbReference type="Pfam" id="PF19258">
    <property type="entry name" value="KxYKxGKxW_sig"/>
    <property type="match status" value="1"/>
</dbReference>
<evidence type="ECO:0000313" key="2">
    <source>
        <dbReference type="EMBL" id="CAH0418845.1"/>
    </source>
</evidence>